<dbReference type="EMBL" id="CSWP01000012">
    <property type="protein sequence ID" value="CPV70316.1"/>
    <property type="molecule type" value="Genomic_DNA"/>
</dbReference>
<accession>A0A0U1BXR8</accession>
<protein>
    <submittedName>
        <fullName evidence="1">Uncharacterized protein</fullName>
    </submittedName>
</protein>
<gene>
    <name evidence="1" type="ORF">ERS075579_04763</name>
</gene>
<reference evidence="1 2" key="1">
    <citation type="submission" date="2015-03" db="EMBL/GenBank/DDBJ databases">
        <authorList>
            <person name="Murphy D."/>
        </authorList>
    </citation>
    <scope>NUCLEOTIDE SEQUENCE [LARGE SCALE GENOMIC DNA]</scope>
    <source>
        <strain evidence="1 2">PAP088</strain>
    </source>
</reference>
<proteinExistence type="predicted"/>
<evidence type="ECO:0000313" key="1">
    <source>
        <dbReference type="EMBL" id="CPV70316.1"/>
    </source>
</evidence>
<dbReference type="Proteomes" id="UP000045782">
    <property type="component" value="Unassembled WGS sequence"/>
</dbReference>
<dbReference type="RefSeq" id="WP_052617004.1">
    <property type="nucleotide sequence ID" value="NZ_CP014951.1"/>
</dbReference>
<dbReference type="AlphaFoldDB" id="A0A0U1BXR8"/>
<sequence length="139" mass="16008">MTETPTWFTVRRATNRSDPSANGQWTVSKRTPHMLSCNRPPGWYAGDFPTRQEAIEYGQTKGWTLVNNWAEAEALWEPLRHRAEEERRVATERRAVSVEVRIGSELRYVTKEMAETLELLLRDHDELGICKAFTGGVVF</sequence>
<evidence type="ECO:0000313" key="2">
    <source>
        <dbReference type="Proteomes" id="UP000045782"/>
    </source>
</evidence>
<name>A0A0U1BXR8_9MYCO</name>
<organism evidence="1 2">
    <name type="scientific">Mycobacteroides abscessus</name>
    <dbReference type="NCBI Taxonomy" id="36809"/>
    <lineage>
        <taxon>Bacteria</taxon>
        <taxon>Bacillati</taxon>
        <taxon>Actinomycetota</taxon>
        <taxon>Actinomycetes</taxon>
        <taxon>Mycobacteriales</taxon>
        <taxon>Mycobacteriaceae</taxon>
        <taxon>Mycobacteroides</taxon>
    </lineage>
</organism>